<reference evidence="4 5" key="1">
    <citation type="submission" date="2021-07" db="EMBL/GenBank/DDBJ databases">
        <title>A novel Jannaschia species isolated from marine dinoflagellate Ceratoperidinium margalefii.</title>
        <authorList>
            <person name="Jiang Y."/>
            <person name="Li Z."/>
        </authorList>
    </citation>
    <scope>NUCLEOTIDE SEQUENCE [LARGE SCALE GENOMIC DNA]</scope>
    <source>
        <strain evidence="4 5">J12C1-MA-4</strain>
    </source>
</reference>
<evidence type="ECO:0000259" key="3">
    <source>
        <dbReference type="Pfam" id="PF00294"/>
    </source>
</evidence>
<keyword evidence="5" id="KW-1185">Reference proteome</keyword>
<evidence type="ECO:0000313" key="4">
    <source>
        <dbReference type="EMBL" id="QXT38588.1"/>
    </source>
</evidence>
<evidence type="ECO:0000256" key="1">
    <source>
        <dbReference type="ARBA" id="ARBA00022679"/>
    </source>
</evidence>
<keyword evidence="2 4" id="KW-0418">Kinase</keyword>
<dbReference type="GO" id="GO:0042840">
    <property type="term" value="P:D-glucuronate catabolic process"/>
    <property type="evidence" value="ECO:0007669"/>
    <property type="project" value="TreeGrafter"/>
</dbReference>
<dbReference type="PANTHER" id="PTHR43085:SF15">
    <property type="entry name" value="2-DEHYDRO-3-DEOXYGLUCONOKINASE"/>
    <property type="match status" value="1"/>
</dbReference>
<dbReference type="GO" id="GO:0006974">
    <property type="term" value="P:DNA damage response"/>
    <property type="evidence" value="ECO:0007669"/>
    <property type="project" value="TreeGrafter"/>
</dbReference>
<dbReference type="InterPro" id="IPR002173">
    <property type="entry name" value="Carboh/pur_kinase_PfkB_CS"/>
</dbReference>
<feature type="domain" description="Carbohydrate kinase PfkB" evidence="3">
    <location>
        <begin position="1"/>
        <end position="293"/>
    </location>
</feature>
<sequence length="299" mass="31537">MTRIVSIGECMVEMAPTGQEATFERSFAGDTFNTAWYLAQLAPGWQVDYLSAVGQDSISDEFVAFAAEAGIGTKHIAREPKLGMGLYQIELTDGERTFHYWRDTSAARKLARDEEVLAEALRGADIVFFSGITLAILTEEEREVLFDTISEAQADGAIVAFDPNIRPNLWDDPEDMRAAIMEAALSSEIILPSFDEEAAHFGDADPKATVKRYLSAGATSVVVKNGAGVVQYSCGGEAGSHTPEAVAEVTDTTAAGDGFNAGFLASLIAGNSPAEAVAAACKVSGKVIQSRGALVGGIG</sequence>
<dbReference type="AlphaFoldDB" id="A0A8F6Y9I2"/>
<dbReference type="GO" id="GO:0005829">
    <property type="term" value="C:cytosol"/>
    <property type="evidence" value="ECO:0007669"/>
    <property type="project" value="TreeGrafter"/>
</dbReference>
<dbReference type="PROSITE" id="PS00584">
    <property type="entry name" value="PFKB_KINASES_2"/>
    <property type="match status" value="1"/>
</dbReference>
<evidence type="ECO:0000256" key="2">
    <source>
        <dbReference type="ARBA" id="ARBA00022777"/>
    </source>
</evidence>
<dbReference type="RefSeq" id="WP_219000784.1">
    <property type="nucleotide sequence ID" value="NZ_CP079194.1"/>
</dbReference>
<organism evidence="4 5">
    <name type="scientific">Gymnodinialimonas ceratoperidinii</name>
    <dbReference type="NCBI Taxonomy" id="2856823"/>
    <lineage>
        <taxon>Bacteria</taxon>
        <taxon>Pseudomonadati</taxon>
        <taxon>Pseudomonadota</taxon>
        <taxon>Alphaproteobacteria</taxon>
        <taxon>Rhodobacterales</taxon>
        <taxon>Paracoccaceae</taxon>
        <taxon>Gymnodinialimonas</taxon>
    </lineage>
</organism>
<dbReference type="KEGG" id="gce:KYE46_11640"/>
<dbReference type="InterPro" id="IPR050306">
    <property type="entry name" value="PfkB_Carbo_kinase"/>
</dbReference>
<dbReference type="PANTHER" id="PTHR43085">
    <property type="entry name" value="HEXOKINASE FAMILY MEMBER"/>
    <property type="match status" value="1"/>
</dbReference>
<dbReference type="GO" id="GO:0008673">
    <property type="term" value="F:2-dehydro-3-deoxygluconokinase activity"/>
    <property type="evidence" value="ECO:0007669"/>
    <property type="project" value="TreeGrafter"/>
</dbReference>
<dbReference type="EMBL" id="CP079194">
    <property type="protein sequence ID" value="QXT38588.1"/>
    <property type="molecule type" value="Genomic_DNA"/>
</dbReference>
<dbReference type="InterPro" id="IPR011611">
    <property type="entry name" value="PfkB_dom"/>
</dbReference>
<accession>A0A8F6Y9I2</accession>
<protein>
    <submittedName>
        <fullName evidence="4">Sugar kinase</fullName>
    </submittedName>
</protein>
<dbReference type="Proteomes" id="UP000825009">
    <property type="component" value="Chromosome"/>
</dbReference>
<dbReference type="GO" id="GO:0019698">
    <property type="term" value="P:D-galacturonate catabolic process"/>
    <property type="evidence" value="ECO:0007669"/>
    <property type="project" value="TreeGrafter"/>
</dbReference>
<evidence type="ECO:0000313" key="5">
    <source>
        <dbReference type="Proteomes" id="UP000825009"/>
    </source>
</evidence>
<name>A0A8F6Y9I2_9RHOB</name>
<dbReference type="Pfam" id="PF00294">
    <property type="entry name" value="PfkB"/>
    <property type="match status" value="1"/>
</dbReference>
<gene>
    <name evidence="4" type="ORF">KYE46_11640</name>
</gene>
<proteinExistence type="predicted"/>
<keyword evidence="1" id="KW-0808">Transferase</keyword>
<dbReference type="CDD" id="cd01166">
    <property type="entry name" value="KdgK"/>
    <property type="match status" value="1"/>
</dbReference>